<name>A0A3M7SHX1_BRAPC</name>
<sequence>MAYNGEKKVKFWSTESTKSNRYSGTQVTGFSSDSEVESNKKDKQKSDTTHQPRPQPQQQQQRPATTTKPSLINLQRVLNRGARYLKYMAMADK</sequence>
<evidence type="ECO:0000256" key="1">
    <source>
        <dbReference type="SAM" id="MobiDB-lite"/>
    </source>
</evidence>
<feature type="compositionally biased region" description="Basic and acidic residues" evidence="1">
    <location>
        <begin position="37"/>
        <end position="50"/>
    </location>
</feature>
<feature type="region of interest" description="Disordered" evidence="1">
    <location>
        <begin position="1"/>
        <end position="75"/>
    </location>
</feature>
<proteinExistence type="predicted"/>
<comment type="caution">
    <text evidence="2">The sequence shown here is derived from an EMBL/GenBank/DDBJ whole genome shotgun (WGS) entry which is preliminary data.</text>
</comment>
<dbReference type="AlphaFoldDB" id="A0A3M7SHX1"/>
<protein>
    <submittedName>
        <fullName evidence="2">Uncharacterized protein</fullName>
    </submittedName>
</protein>
<organism evidence="2 3">
    <name type="scientific">Brachionus plicatilis</name>
    <name type="common">Marine rotifer</name>
    <name type="synonym">Brachionus muelleri</name>
    <dbReference type="NCBI Taxonomy" id="10195"/>
    <lineage>
        <taxon>Eukaryota</taxon>
        <taxon>Metazoa</taxon>
        <taxon>Spiralia</taxon>
        <taxon>Gnathifera</taxon>
        <taxon>Rotifera</taxon>
        <taxon>Eurotatoria</taxon>
        <taxon>Monogononta</taxon>
        <taxon>Pseudotrocha</taxon>
        <taxon>Ploima</taxon>
        <taxon>Brachionidae</taxon>
        <taxon>Brachionus</taxon>
    </lineage>
</organism>
<feature type="compositionally biased region" description="Polar residues" evidence="1">
    <location>
        <begin position="64"/>
        <end position="73"/>
    </location>
</feature>
<keyword evidence="3" id="KW-1185">Reference proteome</keyword>
<gene>
    <name evidence="2" type="ORF">BpHYR1_036815</name>
</gene>
<reference evidence="2 3" key="1">
    <citation type="journal article" date="2018" name="Sci. Rep.">
        <title>Genomic signatures of local adaptation to the degree of environmental predictability in rotifers.</title>
        <authorList>
            <person name="Franch-Gras L."/>
            <person name="Hahn C."/>
            <person name="Garcia-Roger E.M."/>
            <person name="Carmona M.J."/>
            <person name="Serra M."/>
            <person name="Gomez A."/>
        </authorList>
    </citation>
    <scope>NUCLEOTIDE SEQUENCE [LARGE SCALE GENOMIC DNA]</scope>
    <source>
        <strain evidence="2">HYR1</strain>
    </source>
</reference>
<dbReference type="EMBL" id="REGN01001345">
    <property type="protein sequence ID" value="RNA35295.1"/>
    <property type="molecule type" value="Genomic_DNA"/>
</dbReference>
<dbReference type="Proteomes" id="UP000276133">
    <property type="component" value="Unassembled WGS sequence"/>
</dbReference>
<evidence type="ECO:0000313" key="2">
    <source>
        <dbReference type="EMBL" id="RNA35295.1"/>
    </source>
</evidence>
<accession>A0A3M7SHX1</accession>
<evidence type="ECO:0000313" key="3">
    <source>
        <dbReference type="Proteomes" id="UP000276133"/>
    </source>
</evidence>
<feature type="compositionally biased region" description="Polar residues" evidence="1">
    <location>
        <begin position="13"/>
        <end position="33"/>
    </location>
</feature>